<dbReference type="PANTHER" id="PTHR23076:SF113">
    <property type="entry name" value="ATP-DEPENDENT ZINC METALLOPROTEASE FTSH 1, CHLOROPLASTIC-RELATED"/>
    <property type="match status" value="1"/>
</dbReference>
<accession>A0A6C0JTN3</accession>
<evidence type="ECO:0000256" key="11">
    <source>
        <dbReference type="ARBA" id="ARBA00022989"/>
    </source>
</evidence>
<dbReference type="SUPFAM" id="SSF140990">
    <property type="entry name" value="FtsH protease domain-like"/>
    <property type="match status" value="1"/>
</dbReference>
<evidence type="ECO:0000256" key="8">
    <source>
        <dbReference type="ARBA" id="ARBA00022801"/>
    </source>
</evidence>
<feature type="domain" description="AAA+ ATPase" evidence="15">
    <location>
        <begin position="211"/>
        <end position="350"/>
    </location>
</feature>
<evidence type="ECO:0000256" key="14">
    <source>
        <dbReference type="SAM" id="Phobius"/>
    </source>
</evidence>
<comment type="subcellular location">
    <subcellularLocation>
        <location evidence="2">Membrane</location>
    </subcellularLocation>
</comment>
<dbReference type="FunFam" id="1.10.8.60:FF:000001">
    <property type="entry name" value="ATP-dependent zinc metalloprotease FtsH"/>
    <property type="match status" value="1"/>
</dbReference>
<dbReference type="FunFam" id="3.40.50.300:FF:000001">
    <property type="entry name" value="ATP-dependent zinc metalloprotease FtsH"/>
    <property type="match status" value="1"/>
</dbReference>
<dbReference type="SUPFAM" id="SSF52540">
    <property type="entry name" value="P-loop containing nucleoside triphosphate hydrolases"/>
    <property type="match status" value="1"/>
</dbReference>
<dbReference type="GO" id="GO:0008270">
    <property type="term" value="F:zinc ion binding"/>
    <property type="evidence" value="ECO:0007669"/>
    <property type="project" value="InterPro"/>
</dbReference>
<evidence type="ECO:0000256" key="1">
    <source>
        <dbReference type="ARBA" id="ARBA00001947"/>
    </source>
</evidence>
<comment type="similarity">
    <text evidence="3">In the C-terminal section; belongs to the peptidase M41 family.</text>
</comment>
<dbReference type="GO" id="GO:0009535">
    <property type="term" value="C:chloroplast thylakoid membrane"/>
    <property type="evidence" value="ECO:0007669"/>
    <property type="project" value="TreeGrafter"/>
</dbReference>
<dbReference type="HAMAP" id="MF_01458">
    <property type="entry name" value="FtsH"/>
    <property type="match status" value="1"/>
</dbReference>
<evidence type="ECO:0000256" key="13">
    <source>
        <dbReference type="ARBA" id="ARBA00023136"/>
    </source>
</evidence>
<evidence type="ECO:0000313" key="16">
    <source>
        <dbReference type="EMBL" id="QHU07258.1"/>
    </source>
</evidence>
<keyword evidence="5 14" id="KW-0812">Transmembrane</keyword>
<evidence type="ECO:0000256" key="12">
    <source>
        <dbReference type="ARBA" id="ARBA00023049"/>
    </source>
</evidence>
<evidence type="ECO:0000259" key="15">
    <source>
        <dbReference type="SMART" id="SM00382"/>
    </source>
</evidence>
<dbReference type="Pfam" id="PF17862">
    <property type="entry name" value="AAA_lid_3"/>
    <property type="match status" value="1"/>
</dbReference>
<dbReference type="Gene3D" id="1.20.58.760">
    <property type="entry name" value="Peptidase M41"/>
    <property type="match status" value="1"/>
</dbReference>
<dbReference type="InterPro" id="IPR037219">
    <property type="entry name" value="Peptidase_M41-like"/>
</dbReference>
<dbReference type="InterPro" id="IPR005936">
    <property type="entry name" value="FtsH"/>
</dbReference>
<sequence>MLKKILVILLLLNSTNCFTNSIYFNNRKKLKLCCNMLDFNSIPQNIIQNVRKIKDENHIEELRYSEFLSMADKGNIDKTIVVDNKKIYGIDSENNKYSSNIIPNDSELFKILNKNNVDVEIVNSLNKNGILESIISYLLISLLITSTLSFIIRNNGMAQRMDIQNNIDLENKNSNTTFTDVIGIDKVRLELEEIVEFLSNSDKYTNLGAQIPRGVLLEGAPGTGKTLLARAVAGEAKVPFFSVSGSEFIEMFVGTGAARIRSLFETAKKYAPSIIFIDEIDAIGRQRGGNNGMGNDEREQTLNQLLTEMDGFEGNSGVIVMAATNRGDILDNALLRPGRFDRRIKVDVPNVEGRKKILEYYSKNKKINQGIDLNTISRMTPGFSGADLSNLMNEAAILTVRNNSTEITDNEISMALDKITLGPAKKNKLFSDEKKKLIAYHEAGHAIVGALTLNYDIVSKITIEPRGNAGGLTFFIPDEERLESGLYTREYLKSAISVALGGRIAEELIYGNDEITTGASNDLERVSSIAKQMITEFGMSDVLGNVYIDKNEFISADTKNIIDNEVNKLVNSCYLYSKKILSENINLLHLIAKELIEYETISNNRLNYLIENI</sequence>
<keyword evidence="11 14" id="KW-1133">Transmembrane helix</keyword>
<evidence type="ECO:0000256" key="9">
    <source>
        <dbReference type="ARBA" id="ARBA00022833"/>
    </source>
</evidence>
<keyword evidence="4" id="KW-0645">Protease</keyword>
<organism evidence="16">
    <name type="scientific">viral metagenome</name>
    <dbReference type="NCBI Taxonomy" id="1070528"/>
    <lineage>
        <taxon>unclassified sequences</taxon>
        <taxon>metagenomes</taxon>
        <taxon>organismal metagenomes</taxon>
    </lineage>
</organism>
<evidence type="ECO:0000256" key="2">
    <source>
        <dbReference type="ARBA" id="ARBA00004370"/>
    </source>
</evidence>
<dbReference type="InterPro" id="IPR003960">
    <property type="entry name" value="ATPase_AAA_CS"/>
</dbReference>
<dbReference type="InterPro" id="IPR041569">
    <property type="entry name" value="AAA_lid_3"/>
</dbReference>
<comment type="cofactor">
    <cofactor evidence="1">
        <name>Zn(2+)</name>
        <dbReference type="ChEBI" id="CHEBI:29105"/>
    </cofactor>
</comment>
<dbReference type="GO" id="GO:0004176">
    <property type="term" value="F:ATP-dependent peptidase activity"/>
    <property type="evidence" value="ECO:0007669"/>
    <property type="project" value="InterPro"/>
</dbReference>
<keyword evidence="13 14" id="KW-0472">Membrane</keyword>
<keyword evidence="9" id="KW-0862">Zinc</keyword>
<dbReference type="InterPro" id="IPR011546">
    <property type="entry name" value="Pept_M41_FtsH_extracell"/>
</dbReference>
<evidence type="ECO:0000256" key="3">
    <source>
        <dbReference type="ARBA" id="ARBA00010044"/>
    </source>
</evidence>
<dbReference type="EMBL" id="MN740684">
    <property type="protein sequence ID" value="QHU07258.1"/>
    <property type="molecule type" value="Genomic_DNA"/>
</dbReference>
<keyword evidence="6" id="KW-0479">Metal-binding</keyword>
<keyword evidence="12" id="KW-0482">Metalloprotease</keyword>
<dbReference type="GO" id="GO:0016887">
    <property type="term" value="F:ATP hydrolysis activity"/>
    <property type="evidence" value="ECO:0007669"/>
    <property type="project" value="InterPro"/>
</dbReference>
<dbReference type="InterPro" id="IPR000642">
    <property type="entry name" value="Peptidase_M41"/>
</dbReference>
<dbReference type="InterPro" id="IPR027417">
    <property type="entry name" value="P-loop_NTPase"/>
</dbReference>
<protein>
    <recommendedName>
        <fullName evidence="15">AAA+ ATPase domain-containing protein</fullName>
    </recommendedName>
</protein>
<dbReference type="PANTHER" id="PTHR23076">
    <property type="entry name" value="METALLOPROTEASE M41 FTSH"/>
    <property type="match status" value="1"/>
</dbReference>
<feature type="transmembrane region" description="Helical" evidence="14">
    <location>
        <begin position="134"/>
        <end position="152"/>
    </location>
</feature>
<evidence type="ECO:0000256" key="10">
    <source>
        <dbReference type="ARBA" id="ARBA00022840"/>
    </source>
</evidence>
<dbReference type="Pfam" id="PF06480">
    <property type="entry name" value="FtsH_ext"/>
    <property type="match status" value="1"/>
</dbReference>
<name>A0A6C0JTN3_9ZZZZ</name>
<dbReference type="Gene3D" id="3.30.720.210">
    <property type="match status" value="1"/>
</dbReference>
<dbReference type="Pfam" id="PF01434">
    <property type="entry name" value="Peptidase_M41"/>
    <property type="match status" value="1"/>
</dbReference>
<evidence type="ECO:0000256" key="5">
    <source>
        <dbReference type="ARBA" id="ARBA00022692"/>
    </source>
</evidence>
<evidence type="ECO:0000256" key="4">
    <source>
        <dbReference type="ARBA" id="ARBA00022670"/>
    </source>
</evidence>
<keyword evidence="10" id="KW-0067">ATP-binding</keyword>
<dbReference type="NCBIfam" id="TIGR01241">
    <property type="entry name" value="FtsH_fam"/>
    <property type="match status" value="1"/>
</dbReference>
<proteinExistence type="inferred from homology"/>
<dbReference type="SMART" id="SM00382">
    <property type="entry name" value="AAA"/>
    <property type="match status" value="1"/>
</dbReference>
<dbReference type="Gene3D" id="1.10.8.60">
    <property type="match status" value="1"/>
</dbReference>
<dbReference type="PROSITE" id="PS00674">
    <property type="entry name" value="AAA"/>
    <property type="match status" value="1"/>
</dbReference>
<dbReference type="InterPro" id="IPR003959">
    <property type="entry name" value="ATPase_AAA_core"/>
</dbReference>
<evidence type="ECO:0000256" key="7">
    <source>
        <dbReference type="ARBA" id="ARBA00022741"/>
    </source>
</evidence>
<dbReference type="CDD" id="cd19501">
    <property type="entry name" value="RecA-like_FtsH"/>
    <property type="match status" value="1"/>
</dbReference>
<dbReference type="Gene3D" id="3.40.50.300">
    <property type="entry name" value="P-loop containing nucleotide triphosphate hydrolases"/>
    <property type="match status" value="1"/>
</dbReference>
<evidence type="ECO:0000256" key="6">
    <source>
        <dbReference type="ARBA" id="ARBA00022723"/>
    </source>
</evidence>
<dbReference type="FunFam" id="1.20.58.760:FF:000001">
    <property type="entry name" value="ATP-dependent zinc metalloprotease FtsH"/>
    <property type="match status" value="1"/>
</dbReference>
<keyword evidence="8" id="KW-0378">Hydrolase</keyword>
<dbReference type="GO" id="GO:0006508">
    <property type="term" value="P:proteolysis"/>
    <property type="evidence" value="ECO:0007669"/>
    <property type="project" value="UniProtKB-KW"/>
</dbReference>
<dbReference type="GO" id="GO:0004222">
    <property type="term" value="F:metalloendopeptidase activity"/>
    <property type="evidence" value="ECO:0007669"/>
    <property type="project" value="InterPro"/>
</dbReference>
<dbReference type="AlphaFoldDB" id="A0A6C0JTN3"/>
<dbReference type="InterPro" id="IPR003593">
    <property type="entry name" value="AAA+_ATPase"/>
</dbReference>
<keyword evidence="7" id="KW-0547">Nucleotide-binding</keyword>
<reference evidence="16" key="1">
    <citation type="journal article" date="2020" name="Nature">
        <title>Giant virus diversity and host interactions through global metagenomics.</title>
        <authorList>
            <person name="Schulz F."/>
            <person name="Roux S."/>
            <person name="Paez-Espino D."/>
            <person name="Jungbluth S."/>
            <person name="Walsh D.A."/>
            <person name="Denef V.J."/>
            <person name="McMahon K.D."/>
            <person name="Konstantinidis K.T."/>
            <person name="Eloe-Fadrosh E.A."/>
            <person name="Kyrpides N.C."/>
            <person name="Woyke T."/>
        </authorList>
    </citation>
    <scope>NUCLEOTIDE SEQUENCE</scope>
    <source>
        <strain evidence="16">GVMAG-S-1040241-154</strain>
    </source>
</reference>
<dbReference type="Pfam" id="PF00004">
    <property type="entry name" value="AAA"/>
    <property type="match status" value="1"/>
</dbReference>
<dbReference type="GO" id="GO:0005524">
    <property type="term" value="F:ATP binding"/>
    <property type="evidence" value="ECO:0007669"/>
    <property type="project" value="UniProtKB-KW"/>
</dbReference>